<dbReference type="PROSITE" id="PS00251">
    <property type="entry name" value="THD_1"/>
    <property type="match status" value="1"/>
</dbReference>
<dbReference type="CDD" id="cd00184">
    <property type="entry name" value="TNF"/>
    <property type="match status" value="1"/>
</dbReference>
<evidence type="ECO:0000256" key="10">
    <source>
        <dbReference type="ARBA" id="ARBA00029751"/>
    </source>
</evidence>
<dbReference type="PROSITE" id="PS50049">
    <property type="entry name" value="THD_2"/>
    <property type="match status" value="1"/>
</dbReference>
<dbReference type="InterPro" id="IPR006052">
    <property type="entry name" value="TNF_dom"/>
</dbReference>
<organism evidence="13">
    <name type="scientific">Ginglymostoma cirratum</name>
    <name type="common">Nurse shark</name>
    <name type="synonym">Squalus cirratus</name>
    <dbReference type="NCBI Taxonomy" id="7801"/>
    <lineage>
        <taxon>Eukaryota</taxon>
        <taxon>Metazoa</taxon>
        <taxon>Chordata</taxon>
        <taxon>Craniata</taxon>
        <taxon>Vertebrata</taxon>
        <taxon>Chondrichthyes</taxon>
        <taxon>Elasmobranchii</taxon>
        <taxon>Galeomorphii</taxon>
        <taxon>Galeoidea</taxon>
        <taxon>Orectolobiformes</taxon>
        <taxon>Ginglymostomatidae</taxon>
        <taxon>Ginglymostoma</taxon>
    </lineage>
</organism>
<feature type="transmembrane region" description="Helical" evidence="11">
    <location>
        <begin position="30"/>
        <end position="48"/>
    </location>
</feature>
<dbReference type="Pfam" id="PF00229">
    <property type="entry name" value="TNF"/>
    <property type="match status" value="1"/>
</dbReference>
<keyword evidence="5 11" id="KW-0812">Transmembrane</keyword>
<name>V9NJB7_GINCI</name>
<dbReference type="InterPro" id="IPR008983">
    <property type="entry name" value="Tumour_necrosis_fac-like_dom"/>
</dbReference>
<keyword evidence="4" id="KW-0202">Cytokine</keyword>
<evidence type="ECO:0000256" key="1">
    <source>
        <dbReference type="ARBA" id="ARBA00004606"/>
    </source>
</evidence>
<keyword evidence="7 11" id="KW-1133">Transmembrane helix</keyword>
<evidence type="ECO:0000256" key="2">
    <source>
        <dbReference type="ARBA" id="ARBA00008670"/>
    </source>
</evidence>
<dbReference type="GO" id="GO:0005164">
    <property type="term" value="F:tumor necrosis factor receptor binding"/>
    <property type="evidence" value="ECO:0007669"/>
    <property type="project" value="InterPro"/>
</dbReference>
<gene>
    <name evidence="13" type="primary">TNFSF2</name>
</gene>
<evidence type="ECO:0000256" key="7">
    <source>
        <dbReference type="ARBA" id="ARBA00022989"/>
    </source>
</evidence>
<keyword evidence="8 11" id="KW-0472">Membrane</keyword>
<evidence type="ECO:0000256" key="5">
    <source>
        <dbReference type="ARBA" id="ARBA00022692"/>
    </source>
</evidence>
<feature type="domain" description="THD" evidence="12">
    <location>
        <begin position="92"/>
        <end position="235"/>
    </location>
</feature>
<dbReference type="GO" id="GO:0005615">
    <property type="term" value="C:extracellular space"/>
    <property type="evidence" value="ECO:0007669"/>
    <property type="project" value="UniProtKB-KW"/>
</dbReference>
<comment type="similarity">
    <text evidence="2">Belongs to the tumor necrosis factor family.</text>
</comment>
<evidence type="ECO:0000259" key="12">
    <source>
        <dbReference type="PROSITE" id="PS50049"/>
    </source>
</evidence>
<dbReference type="AlphaFoldDB" id="V9NJB7"/>
<evidence type="ECO:0000256" key="4">
    <source>
        <dbReference type="ARBA" id="ARBA00022514"/>
    </source>
</evidence>
<dbReference type="GO" id="GO:0005125">
    <property type="term" value="F:cytokine activity"/>
    <property type="evidence" value="ECO:0007669"/>
    <property type="project" value="UniProtKB-KW"/>
</dbReference>
<dbReference type="EMBL" id="KC814628">
    <property type="protein sequence ID" value="AGQ17907.1"/>
    <property type="molecule type" value="mRNA"/>
</dbReference>
<accession>V9NJB7</accession>
<dbReference type="PRINTS" id="PR01234">
    <property type="entry name" value="TNECROSISFCT"/>
</dbReference>
<reference evidence="13" key="1">
    <citation type="journal article" date="2014" name="Nature">
        <title>Elephant shark genome provides unique insights into gnathostome evolution.</title>
        <authorList>
            <consortium name="International Elephant Shark Genome Sequencing Consortium"/>
            <person name="Venkatesh B."/>
            <person name="Lee A.P."/>
            <person name="Ravi V."/>
            <person name="Maurya A.K."/>
            <person name="Lian M.M."/>
            <person name="Swann J.B."/>
            <person name="Ohta Y."/>
            <person name="Flajnik M.F."/>
            <person name="Sutoh Y."/>
            <person name="Kasahara M."/>
            <person name="Hoon S."/>
            <person name="Gangu V."/>
            <person name="Roy S.W."/>
            <person name="Irimia M."/>
            <person name="Korzh V."/>
            <person name="Kondrychyn I."/>
            <person name="Lim Z.W."/>
            <person name="Tay B.H."/>
            <person name="Tohari S."/>
            <person name="Kong K.W."/>
            <person name="Ho S."/>
            <person name="Lorente-Galdos B."/>
            <person name="Quilez J."/>
            <person name="Marques-Bonet T."/>
            <person name="Raney B.J."/>
            <person name="Ingham P.W."/>
            <person name="Tay A."/>
            <person name="Hillier L.W."/>
            <person name="Minx P."/>
            <person name="Boehm T."/>
            <person name="Wilson R.K."/>
            <person name="Brenner S."/>
            <person name="Warren W.C."/>
        </authorList>
    </citation>
    <scope>NUCLEOTIDE SEQUENCE</scope>
    <source>
        <tissue evidence="13">Spleen</tissue>
    </source>
</reference>
<dbReference type="SMART" id="SM00207">
    <property type="entry name" value="TNF"/>
    <property type="match status" value="1"/>
</dbReference>
<proteinExistence type="evidence at transcript level"/>
<dbReference type="InterPro" id="IPR006053">
    <property type="entry name" value="TNF"/>
</dbReference>
<evidence type="ECO:0000256" key="9">
    <source>
        <dbReference type="ARBA" id="ARBA00023157"/>
    </source>
</evidence>
<keyword evidence="9" id="KW-1015">Disulfide bond</keyword>
<dbReference type="Gene3D" id="2.60.120.40">
    <property type="match status" value="1"/>
</dbReference>
<dbReference type="GO" id="GO:0006955">
    <property type="term" value="P:immune response"/>
    <property type="evidence" value="ECO:0007669"/>
    <property type="project" value="InterPro"/>
</dbReference>
<comment type="subcellular location">
    <subcellularLocation>
        <location evidence="1">Membrane</location>
        <topology evidence="1">Single-pass type II membrane protein</topology>
    </subcellularLocation>
</comment>
<evidence type="ECO:0000313" key="13">
    <source>
        <dbReference type="EMBL" id="AGQ17907.1"/>
    </source>
</evidence>
<evidence type="ECO:0000256" key="11">
    <source>
        <dbReference type="SAM" id="Phobius"/>
    </source>
</evidence>
<protein>
    <recommendedName>
        <fullName evidence="3">Tumor necrosis factor</fullName>
    </recommendedName>
    <alternativeName>
        <fullName evidence="10">TNF-alpha</fullName>
    </alternativeName>
</protein>
<keyword evidence="6" id="KW-0735">Signal-anchor</keyword>
<dbReference type="SUPFAM" id="SSF49842">
    <property type="entry name" value="TNF-like"/>
    <property type="match status" value="1"/>
</dbReference>
<dbReference type="PANTHER" id="PTHR11471:SF23">
    <property type="entry name" value="TUMOR NECROSIS FACTOR"/>
    <property type="match status" value="1"/>
</dbReference>
<dbReference type="InterPro" id="IPR021184">
    <property type="entry name" value="TNF_CS"/>
</dbReference>
<sequence length="235" mass="26111">MSSEKMLSELESGRELASGNTQQSVRCLKLLSAFAVIALVAGCGYLLFTQGQSSTSSHSNWKTTLRGAEDVSANSGLPHLMKRVGSDPRPRIAAHLTANPIPLVSNKLTWQEQAGIAFSYGVEFSNNSLLIKKPGFYFIYTQVVFHYDQCEESTIFLSHDVHKLSLAYPEETILLRATKSVCHHGSHSDPWFKTSYQGAIFEFEAGDRIFSRVSENVVKYLDKTEGKTFFGIFAL</sequence>
<evidence type="ECO:0000256" key="3">
    <source>
        <dbReference type="ARBA" id="ARBA00013893"/>
    </source>
</evidence>
<evidence type="ECO:0000256" key="8">
    <source>
        <dbReference type="ARBA" id="ARBA00023136"/>
    </source>
</evidence>
<evidence type="ECO:0000256" key="6">
    <source>
        <dbReference type="ARBA" id="ARBA00022968"/>
    </source>
</evidence>
<dbReference type="PANTHER" id="PTHR11471">
    <property type="entry name" value="TUMOR NECROSIS FACTOR FAMILY MEMBER"/>
    <property type="match status" value="1"/>
</dbReference>
<dbReference type="GO" id="GO:0016020">
    <property type="term" value="C:membrane"/>
    <property type="evidence" value="ECO:0007669"/>
    <property type="project" value="UniProtKB-SubCell"/>
</dbReference>